<dbReference type="AlphaFoldDB" id="A0A1H4GMA6"/>
<protein>
    <recommendedName>
        <fullName evidence="1">DUF1659 domain-containing protein</fullName>
    </recommendedName>
</protein>
<dbReference type="Proteomes" id="UP000198584">
    <property type="component" value="Unassembled WGS sequence"/>
</dbReference>
<dbReference type="InterPro" id="IPR012454">
    <property type="entry name" value="DUF1659"/>
</dbReference>
<dbReference type="EMBL" id="FNQR01000017">
    <property type="protein sequence ID" value="SEB10704.1"/>
    <property type="molecule type" value="Genomic_DNA"/>
</dbReference>
<dbReference type="OrthoDB" id="48766at2"/>
<dbReference type="STRING" id="571932.SAMN05421743_1171"/>
<organism evidence="2 3">
    <name type="scientific">Thalassobacillus cyri</name>
    <dbReference type="NCBI Taxonomy" id="571932"/>
    <lineage>
        <taxon>Bacteria</taxon>
        <taxon>Bacillati</taxon>
        <taxon>Bacillota</taxon>
        <taxon>Bacilli</taxon>
        <taxon>Bacillales</taxon>
        <taxon>Bacillaceae</taxon>
        <taxon>Thalassobacillus</taxon>
    </lineage>
</organism>
<dbReference type="RefSeq" id="WP_093046132.1">
    <property type="nucleotide sequence ID" value="NZ_FNQR01000017.1"/>
</dbReference>
<evidence type="ECO:0000313" key="3">
    <source>
        <dbReference type="Proteomes" id="UP000198584"/>
    </source>
</evidence>
<accession>A0A1H4GMA6</accession>
<proteinExistence type="predicted"/>
<sequence length="74" mass="8458">MAVTSEKVSSQLQLVLENGQDERGNFIFKNKNFNNVKTLATADQLYTVAKALEPLQQRVLYAIERKDDNKIMNI</sequence>
<dbReference type="Pfam" id="PF07872">
    <property type="entry name" value="DUF1659"/>
    <property type="match status" value="1"/>
</dbReference>
<feature type="domain" description="DUF1659" evidence="1">
    <location>
        <begin position="2"/>
        <end position="73"/>
    </location>
</feature>
<evidence type="ECO:0000259" key="1">
    <source>
        <dbReference type="Pfam" id="PF07872"/>
    </source>
</evidence>
<name>A0A1H4GMA6_9BACI</name>
<gene>
    <name evidence="2" type="ORF">SAMN05421743_1171</name>
</gene>
<evidence type="ECO:0000313" key="2">
    <source>
        <dbReference type="EMBL" id="SEB10704.1"/>
    </source>
</evidence>
<reference evidence="2 3" key="1">
    <citation type="submission" date="2016-10" db="EMBL/GenBank/DDBJ databases">
        <authorList>
            <person name="de Groot N.N."/>
        </authorList>
    </citation>
    <scope>NUCLEOTIDE SEQUENCE [LARGE SCALE GENOMIC DNA]</scope>
    <source>
        <strain evidence="2 3">CCM7597</strain>
    </source>
</reference>
<keyword evidence="3" id="KW-1185">Reference proteome</keyword>